<dbReference type="PRINTS" id="PR00337">
    <property type="entry name" value="LEUILEVALBP"/>
</dbReference>
<dbReference type="InterPro" id="IPR028081">
    <property type="entry name" value="Leu-bd"/>
</dbReference>
<keyword evidence="3 6" id="KW-0732">Signal</keyword>
<dbReference type="PROSITE" id="PS51257">
    <property type="entry name" value="PROKAR_LIPOPROTEIN"/>
    <property type="match status" value="1"/>
</dbReference>
<dbReference type="GO" id="GO:0006865">
    <property type="term" value="P:amino acid transport"/>
    <property type="evidence" value="ECO:0007669"/>
    <property type="project" value="UniProtKB-KW"/>
</dbReference>
<dbReference type="EMBL" id="DVHU01000031">
    <property type="protein sequence ID" value="HIR92527.1"/>
    <property type="molecule type" value="Genomic_DNA"/>
</dbReference>
<evidence type="ECO:0000313" key="9">
    <source>
        <dbReference type="Proteomes" id="UP000886841"/>
    </source>
</evidence>
<evidence type="ECO:0000256" key="3">
    <source>
        <dbReference type="ARBA" id="ARBA00022729"/>
    </source>
</evidence>
<dbReference type="InterPro" id="IPR000709">
    <property type="entry name" value="Leu_Ile_Val-bd"/>
</dbReference>
<evidence type="ECO:0000313" key="8">
    <source>
        <dbReference type="EMBL" id="HIR92527.1"/>
    </source>
</evidence>
<reference evidence="8" key="1">
    <citation type="submission" date="2020-10" db="EMBL/GenBank/DDBJ databases">
        <authorList>
            <person name="Gilroy R."/>
        </authorList>
    </citation>
    <scope>NUCLEOTIDE SEQUENCE</scope>
    <source>
        <strain evidence="8">ChiSxjej1B13-7041</strain>
    </source>
</reference>
<dbReference type="Proteomes" id="UP000886841">
    <property type="component" value="Unassembled WGS sequence"/>
</dbReference>
<feature type="domain" description="Leucine-binding protein" evidence="7">
    <location>
        <begin position="57"/>
        <end position="392"/>
    </location>
</feature>
<organism evidence="8 9">
    <name type="scientific">Candidatus Egerieimonas intestinavium</name>
    <dbReference type="NCBI Taxonomy" id="2840777"/>
    <lineage>
        <taxon>Bacteria</taxon>
        <taxon>Bacillati</taxon>
        <taxon>Bacillota</taxon>
        <taxon>Clostridia</taxon>
        <taxon>Lachnospirales</taxon>
        <taxon>Lachnospiraceae</taxon>
        <taxon>Lachnospiraceae incertae sedis</taxon>
        <taxon>Candidatus Egerieimonas</taxon>
    </lineage>
</organism>
<feature type="signal peptide" evidence="6">
    <location>
        <begin position="1"/>
        <end position="22"/>
    </location>
</feature>
<evidence type="ECO:0000256" key="2">
    <source>
        <dbReference type="ARBA" id="ARBA00022448"/>
    </source>
</evidence>
<keyword evidence="4" id="KW-0029">Amino-acid transport</keyword>
<protein>
    <submittedName>
        <fullName evidence="8">ABC transporter substrate-binding protein</fullName>
    </submittedName>
</protein>
<gene>
    <name evidence="8" type="ORF">IAB98_03770</name>
</gene>
<keyword evidence="2" id="KW-0813">Transport</keyword>
<dbReference type="InterPro" id="IPR028082">
    <property type="entry name" value="Peripla_BP_I"/>
</dbReference>
<evidence type="ECO:0000256" key="4">
    <source>
        <dbReference type="ARBA" id="ARBA00022970"/>
    </source>
</evidence>
<comment type="similarity">
    <text evidence="1">Belongs to the leucine-binding protein family.</text>
</comment>
<evidence type="ECO:0000256" key="6">
    <source>
        <dbReference type="SAM" id="SignalP"/>
    </source>
</evidence>
<feature type="chain" id="PRO_5038919852" evidence="6">
    <location>
        <begin position="23"/>
        <end position="405"/>
    </location>
</feature>
<evidence type="ECO:0000259" key="7">
    <source>
        <dbReference type="Pfam" id="PF13458"/>
    </source>
</evidence>
<dbReference type="PANTHER" id="PTHR30483">
    <property type="entry name" value="LEUCINE-SPECIFIC-BINDING PROTEIN"/>
    <property type="match status" value="1"/>
</dbReference>
<dbReference type="CDD" id="cd19986">
    <property type="entry name" value="PBP1_ABC_HAAT-like"/>
    <property type="match status" value="1"/>
</dbReference>
<evidence type="ECO:0000256" key="5">
    <source>
        <dbReference type="SAM" id="MobiDB-lite"/>
    </source>
</evidence>
<reference evidence="8" key="2">
    <citation type="journal article" date="2021" name="PeerJ">
        <title>Extensive microbial diversity within the chicken gut microbiome revealed by metagenomics and culture.</title>
        <authorList>
            <person name="Gilroy R."/>
            <person name="Ravi A."/>
            <person name="Getino M."/>
            <person name="Pursley I."/>
            <person name="Horton D.L."/>
            <person name="Alikhan N.F."/>
            <person name="Baker D."/>
            <person name="Gharbi K."/>
            <person name="Hall N."/>
            <person name="Watson M."/>
            <person name="Adriaenssens E.M."/>
            <person name="Foster-Nyarko E."/>
            <person name="Jarju S."/>
            <person name="Secka A."/>
            <person name="Antonio M."/>
            <person name="Oren A."/>
            <person name="Chaudhuri R.R."/>
            <person name="La Ragione R."/>
            <person name="Hildebrand F."/>
            <person name="Pallen M.J."/>
        </authorList>
    </citation>
    <scope>NUCLEOTIDE SEQUENCE</scope>
    <source>
        <strain evidence="8">ChiSxjej1B13-7041</strain>
    </source>
</reference>
<dbReference type="InterPro" id="IPR051010">
    <property type="entry name" value="BCAA_transport"/>
</dbReference>
<comment type="caution">
    <text evidence="8">The sequence shown here is derived from an EMBL/GenBank/DDBJ whole genome shotgun (WGS) entry which is preliminary data.</text>
</comment>
<feature type="region of interest" description="Disordered" evidence="5">
    <location>
        <begin position="25"/>
        <end position="56"/>
    </location>
</feature>
<evidence type="ECO:0000256" key="1">
    <source>
        <dbReference type="ARBA" id="ARBA00010062"/>
    </source>
</evidence>
<proteinExistence type="inferred from homology"/>
<feature type="compositionally biased region" description="Polar residues" evidence="5">
    <location>
        <begin position="31"/>
        <end position="56"/>
    </location>
</feature>
<dbReference type="PANTHER" id="PTHR30483:SF6">
    <property type="entry name" value="PERIPLASMIC BINDING PROTEIN OF ABC TRANSPORTER FOR NATURAL AMINO ACIDS"/>
    <property type="match status" value="1"/>
</dbReference>
<accession>A0A9D1EJ13</accession>
<dbReference type="Pfam" id="PF13458">
    <property type="entry name" value="Peripla_BP_6"/>
    <property type="match status" value="1"/>
</dbReference>
<dbReference type="AlphaFoldDB" id="A0A9D1EJ13"/>
<name>A0A9D1EJ13_9FIRM</name>
<dbReference type="SUPFAM" id="SSF53822">
    <property type="entry name" value="Periplasmic binding protein-like I"/>
    <property type="match status" value="1"/>
</dbReference>
<dbReference type="Gene3D" id="3.40.50.2300">
    <property type="match status" value="2"/>
</dbReference>
<sequence length="405" mass="42840">MKKKLVALLAAGALVVSMMGCGGGGDKETASNDSSEPTTNSPAENTENNTDTNSGDTIKIGLVSMITGDNPLNGERMNQGVQLAVDEVNANGGVLGKQVELEIVDDQTLQDVAVTCVQKLAADGVAGIIGPHRSTNAIAVADTVASLQVPLLTGGTSPSIADLENPYLFRGRASDSIFAEAAADYAVKNLGAKKLGLFYNNDDFGTGALGVVQAYCEENNIELVAEGHNTGDKDFTAQIMKMQTEGIDCALIWTHDPELAIHARQIYELGLECQVVSSPGVTMSQVLGMVEADYVEGWYGVTDFVSTSTQENVVEFIDAFKAAYGIEPELYAASYYGCAKVLLQAIEDAGSADRETVKEALEKISDMTVPNGTATCDENHDLIHNINVAKIENLTPVFIESVSVE</sequence>